<evidence type="ECO:0000313" key="1">
    <source>
        <dbReference type="EMBL" id="NMH86441.1"/>
    </source>
</evidence>
<dbReference type="RefSeq" id="WP_169669941.1">
    <property type="nucleotide sequence ID" value="NZ_JABBHF010000002.1"/>
</dbReference>
<name>A0ABX1RSB7_9FLAO</name>
<evidence type="ECO:0000313" key="2">
    <source>
        <dbReference type="Proteomes" id="UP000746690"/>
    </source>
</evidence>
<accession>A0ABX1RSB7</accession>
<proteinExistence type="predicted"/>
<keyword evidence="2" id="KW-1185">Reference proteome</keyword>
<dbReference type="Proteomes" id="UP000746690">
    <property type="component" value="Unassembled WGS sequence"/>
</dbReference>
<organism evidence="1 2">
    <name type="scientific">Flavivirga algicola</name>
    <dbReference type="NCBI Taxonomy" id="2729136"/>
    <lineage>
        <taxon>Bacteria</taxon>
        <taxon>Pseudomonadati</taxon>
        <taxon>Bacteroidota</taxon>
        <taxon>Flavobacteriia</taxon>
        <taxon>Flavobacteriales</taxon>
        <taxon>Flavobacteriaceae</taxon>
        <taxon>Flavivirga</taxon>
    </lineage>
</organism>
<reference evidence="1 2" key="1">
    <citation type="submission" date="2020-04" db="EMBL/GenBank/DDBJ databases">
        <title>A Flavivirga sp. nov.</title>
        <authorList>
            <person name="Sun X."/>
        </authorList>
    </citation>
    <scope>NUCLEOTIDE SEQUENCE [LARGE SCALE GENOMIC DNA]</scope>
    <source>
        <strain evidence="1 2">Y03</strain>
    </source>
</reference>
<sequence length="136" mass="15656">MGLAEKRIVKAYQEGTYKTLVNEINTLGGYDLDFEVNWESLSNNDYSHIWENTFSQIYFTPIINAFKEITADDMGKEALQESLKKIVIKDEKDNFSPGSAYSFEDNTLIIDHSSYSNADNVEERSKFLTEFLESQL</sequence>
<dbReference type="EMBL" id="JABBHF010000002">
    <property type="protein sequence ID" value="NMH86441.1"/>
    <property type="molecule type" value="Genomic_DNA"/>
</dbReference>
<protein>
    <submittedName>
        <fullName evidence="1">Uncharacterized protein</fullName>
    </submittedName>
</protein>
<gene>
    <name evidence="1" type="ORF">HHX25_02920</name>
</gene>
<comment type="caution">
    <text evidence="1">The sequence shown here is derived from an EMBL/GenBank/DDBJ whole genome shotgun (WGS) entry which is preliminary data.</text>
</comment>